<dbReference type="EMBL" id="CP011797">
    <property type="protein sequence ID" value="ATX77419.1"/>
    <property type="molecule type" value="Genomic_DNA"/>
</dbReference>
<sequence>MTQPQNFNLLLWLDLPVTNLDASIAFYSAIFDQPLRDARPHSASASLQFSGAGSGLTLIERAHSLEPAAAMLPYFNCQGRLPQAIARVRLHGGVLVQPIQSIEPFGQRAVIQDPDGHLIALHSAE</sequence>
<protein>
    <submittedName>
        <fullName evidence="2">Glyoxalase family protein</fullName>
    </submittedName>
</protein>
<dbReference type="PANTHER" id="PTHR33993">
    <property type="entry name" value="GLYOXALASE-RELATED"/>
    <property type="match status" value="1"/>
</dbReference>
<evidence type="ECO:0000259" key="1">
    <source>
        <dbReference type="PROSITE" id="PS51819"/>
    </source>
</evidence>
<dbReference type="InterPro" id="IPR029068">
    <property type="entry name" value="Glyas_Bleomycin-R_OHBP_Dase"/>
</dbReference>
<evidence type="ECO:0000313" key="2">
    <source>
        <dbReference type="EMBL" id="ATX77419.1"/>
    </source>
</evidence>
<dbReference type="OrthoDB" id="8776491at2"/>
<dbReference type="Pfam" id="PF00903">
    <property type="entry name" value="Glyoxalase"/>
    <property type="match status" value="1"/>
</dbReference>
<proteinExistence type="predicted"/>
<dbReference type="InterPro" id="IPR004360">
    <property type="entry name" value="Glyas_Fos-R_dOase_dom"/>
</dbReference>
<dbReference type="SUPFAM" id="SSF54593">
    <property type="entry name" value="Glyoxalase/Bleomycin resistance protein/Dihydroxybiphenyl dioxygenase"/>
    <property type="match status" value="1"/>
</dbReference>
<accession>A0A2K8KTM7</accession>
<dbReference type="AlphaFoldDB" id="A0A2K8KTM7"/>
<reference evidence="2 3" key="1">
    <citation type="journal article" date="2017" name="Environ. Microbiol.">
        <title>Genomic and physiological analyses of 'Reinekea forsetii' reveal a versatile opportunistic lifestyle during spring algae blooms.</title>
        <authorList>
            <person name="Avci B."/>
            <person name="Hahnke R.L."/>
            <person name="Chafee M."/>
            <person name="Fischer T."/>
            <person name="Gruber-Vodicka H."/>
            <person name="Tegetmeyer H.E."/>
            <person name="Harder J."/>
            <person name="Fuchs B.M."/>
            <person name="Amann R.I."/>
            <person name="Teeling H."/>
        </authorList>
    </citation>
    <scope>NUCLEOTIDE SEQUENCE [LARGE SCALE GENOMIC DNA]</scope>
    <source>
        <strain evidence="2 3">Hel1_31_D35</strain>
    </source>
</reference>
<keyword evidence="3" id="KW-1185">Reference proteome</keyword>
<organism evidence="2 3">
    <name type="scientific">Reinekea forsetii</name>
    <dbReference type="NCBI Taxonomy" id="1336806"/>
    <lineage>
        <taxon>Bacteria</taxon>
        <taxon>Pseudomonadati</taxon>
        <taxon>Pseudomonadota</taxon>
        <taxon>Gammaproteobacteria</taxon>
        <taxon>Oceanospirillales</taxon>
        <taxon>Saccharospirillaceae</taxon>
        <taxon>Reinekea</taxon>
    </lineage>
</organism>
<dbReference type="Gene3D" id="3.10.180.10">
    <property type="entry name" value="2,3-Dihydroxybiphenyl 1,2-Dioxygenase, domain 1"/>
    <property type="match status" value="1"/>
</dbReference>
<dbReference type="Proteomes" id="UP000229757">
    <property type="component" value="Chromosome"/>
</dbReference>
<gene>
    <name evidence="2" type="ORF">REIFOR_02288</name>
</gene>
<dbReference type="InterPro" id="IPR052164">
    <property type="entry name" value="Anthracycline_SecMetBiosynth"/>
</dbReference>
<evidence type="ECO:0000313" key="3">
    <source>
        <dbReference type="Proteomes" id="UP000229757"/>
    </source>
</evidence>
<dbReference type="PROSITE" id="PS51819">
    <property type="entry name" value="VOC"/>
    <property type="match status" value="1"/>
</dbReference>
<dbReference type="PANTHER" id="PTHR33993:SF2">
    <property type="entry name" value="VOC DOMAIN-CONTAINING PROTEIN"/>
    <property type="match status" value="1"/>
</dbReference>
<dbReference type="KEGG" id="rfo:REIFOR_02288"/>
<dbReference type="InterPro" id="IPR037523">
    <property type="entry name" value="VOC_core"/>
</dbReference>
<feature type="domain" description="VOC" evidence="1">
    <location>
        <begin position="9"/>
        <end position="124"/>
    </location>
</feature>
<name>A0A2K8KTM7_9GAMM</name>
<dbReference type="RefSeq" id="WP_100257677.1">
    <property type="nucleotide sequence ID" value="NZ_CP011797.1"/>
</dbReference>